<comment type="caution">
    <text evidence="1">The sequence shown here is derived from an EMBL/GenBank/DDBJ whole genome shotgun (WGS) entry which is preliminary data.</text>
</comment>
<evidence type="ECO:0007829" key="2">
    <source>
        <dbReference type="PDB" id="6LM1"/>
    </source>
</evidence>
<sequence>MTQLALIGLWIGFIGMVIGAVIFGQKAVAMRRKEGMEFPLKSFFIVLWAGALYLTMILGETVTPVKDQTVFWGRYVDWVVTTPVLLLDLGVLAGLRPKLIAGVIAADIFMILTGLVATLEAPPTSYLWYIISCGAFIAILASLLTEFTASAARRNVRVNNLFLKLRNYLIVLWICYPIVWLLGAEAFKIIPTGVEVVIYAIIDIAAKVGFGLILTSAAPEILAQASNSESFMEAVHSYMGKGERERDRSYTP</sequence>
<reference evidence="2" key="1">
    <citation type="journal article" date="2020" name="Sci. Rep.">
        <title>A unique clade of light-driven proton-pumping rhodopsins evolved in the cyanobacterial lineage.</title>
        <authorList>
            <person name="Hasegawa M."/>
            <person name="Hosaka T."/>
            <person name="Kojima K."/>
            <person name="Nishimura Y."/>
            <person name="Nakajima Y."/>
            <person name="Kimura-Someya T."/>
            <person name="Shirouzu M."/>
            <person name="Sudo Y."/>
            <person name="Yoshizawa S."/>
        </authorList>
    </citation>
    <scope>X-RAY CRYSTALLOGRAPHY (1.90 ANGSTROMS) OF 1-252 IN COMPLEX WITH MG(2+)</scope>
</reference>
<gene>
    <name evidence="1" type="ORF">NIES4075_41530</name>
</gene>
<dbReference type="EMBL" id="BDUC01000005">
    <property type="protein sequence ID" value="GAX43141.1"/>
    <property type="molecule type" value="Genomic_DNA"/>
</dbReference>
<keyword evidence="2" id="KW-0479">Metal-binding</keyword>
<organism evidence="1">
    <name type="scientific">Tolypothrix sp. NIES-4075</name>
    <dbReference type="NCBI Taxonomy" id="2005459"/>
    <lineage>
        <taxon>Bacteria</taxon>
        <taxon>Bacillati</taxon>
        <taxon>Cyanobacteriota</taxon>
        <taxon>Cyanophyceae</taxon>
        <taxon>Nostocales</taxon>
        <taxon>Tolypothrichaceae</taxon>
        <taxon>Tolypothrix</taxon>
    </lineage>
</organism>
<accession>A0ACD6B9U0</accession>
<reference evidence="1" key="2">
    <citation type="journal article" date="2021" name="DNA Res.">
        <title>Genome sequencing of the NIES Cyanobacteria collection with a focus on the heterocyst-forming clade.</title>
        <authorList>
            <person name="Hirose Y."/>
            <person name="Ohtsubo Y."/>
            <person name="Misawa N."/>
            <person name="Yonekawa C."/>
            <person name="Nagao N."/>
            <person name="Shimura Y."/>
            <person name="Fujisawa T."/>
            <person name="Kanesaki Y."/>
            <person name="Katoh H."/>
            <person name="Katayama M."/>
            <person name="Yamaguchi H."/>
            <person name="Yoshikawa H."/>
            <person name="Ikeuchi M."/>
            <person name="Eki T."/>
            <person name="Nakamura Y."/>
            <person name="Kawachi M."/>
        </authorList>
    </citation>
    <scope>NUCLEOTIDE SEQUENCE</scope>
    <source>
        <strain evidence="1">NIES-4075</strain>
    </source>
</reference>
<accession>A0A218QMM7</accession>
<name>A0ACD6B9U0_9CYAN</name>
<protein>
    <submittedName>
        <fullName evidence="1">Rhodopsin</fullName>
    </submittedName>
</protein>
<evidence type="ECO:0000313" key="1">
    <source>
        <dbReference type="EMBL" id="GAX43141.1"/>
    </source>
</evidence>
<dbReference type="PDB" id="6LM1">
    <property type="method" value="X-ray"/>
    <property type="resolution" value="1.90 A"/>
    <property type="chains" value="A/B/C=1-252"/>
</dbReference>
<keyword evidence="2" id="KW-0002">3D-structure</keyword>
<feature type="binding site" evidence="2">
    <location>
        <position position="185"/>
    </location>
    <ligand>
        <name>Mg(2+)</name>
        <dbReference type="ChEBI" id="CHEBI:18420"/>
    </ligand>
</feature>
<proteinExistence type="evidence at protein level"/>
<feature type="binding site" evidence="2">
    <location>
        <position position="118"/>
    </location>
    <ligand>
        <name>Mg(2+)</name>
        <dbReference type="ChEBI" id="CHEBI:18420"/>
    </ligand>
</feature>